<name>X1BTG0_9ZZZZ</name>
<dbReference type="PANTHER" id="PTHR13939">
    <property type="entry name" value="NICOTINAMIDE-NUCLEOTIDE AMIDOHYDROLASE PNCC"/>
    <property type="match status" value="1"/>
</dbReference>
<organism evidence="2">
    <name type="scientific">marine sediment metagenome</name>
    <dbReference type="NCBI Taxonomy" id="412755"/>
    <lineage>
        <taxon>unclassified sequences</taxon>
        <taxon>metagenomes</taxon>
        <taxon>ecological metagenomes</taxon>
    </lineage>
</organism>
<proteinExistence type="predicted"/>
<dbReference type="InterPro" id="IPR036425">
    <property type="entry name" value="MoaB/Mog-like_dom_sf"/>
</dbReference>
<dbReference type="Gene3D" id="3.40.980.10">
    <property type="entry name" value="MoaB/Mog-like domain"/>
    <property type="match status" value="1"/>
</dbReference>
<protein>
    <recommendedName>
        <fullName evidence="1">MoaB/Mog domain-containing protein</fullName>
    </recommendedName>
</protein>
<accession>X1BTG0</accession>
<dbReference type="PANTHER" id="PTHR13939:SF0">
    <property type="entry name" value="NMN AMIDOHYDROLASE-LIKE PROTEIN YFAY"/>
    <property type="match status" value="1"/>
</dbReference>
<dbReference type="AlphaFoldDB" id="X1BTG0"/>
<reference evidence="2" key="1">
    <citation type="journal article" date="2014" name="Front. Microbiol.">
        <title>High frequency of phylogenetically diverse reductive dehalogenase-homologous genes in deep subseafloor sedimentary metagenomes.</title>
        <authorList>
            <person name="Kawai M."/>
            <person name="Futagami T."/>
            <person name="Toyoda A."/>
            <person name="Takaki Y."/>
            <person name="Nishi S."/>
            <person name="Hori S."/>
            <person name="Arai W."/>
            <person name="Tsubouchi T."/>
            <person name="Morono Y."/>
            <person name="Uchiyama I."/>
            <person name="Ito T."/>
            <person name="Fujiyama A."/>
            <person name="Inagaki F."/>
            <person name="Takami H."/>
        </authorList>
    </citation>
    <scope>NUCLEOTIDE SEQUENCE</scope>
    <source>
        <strain evidence="2">Expedition CK06-06</strain>
    </source>
</reference>
<gene>
    <name evidence="2" type="ORF">S01H4_26765</name>
</gene>
<dbReference type="EMBL" id="BART01012958">
    <property type="protein sequence ID" value="GAG87458.1"/>
    <property type="molecule type" value="Genomic_DNA"/>
</dbReference>
<dbReference type="SUPFAM" id="SSF53218">
    <property type="entry name" value="Molybdenum cofactor biosynthesis proteins"/>
    <property type="match status" value="1"/>
</dbReference>
<feature type="domain" description="MoaB/Mog" evidence="1">
    <location>
        <begin position="2"/>
        <end position="169"/>
    </location>
</feature>
<dbReference type="InterPro" id="IPR050101">
    <property type="entry name" value="CinA"/>
</dbReference>
<dbReference type="CDD" id="cd00885">
    <property type="entry name" value="cinA"/>
    <property type="match status" value="1"/>
</dbReference>
<dbReference type="InterPro" id="IPR001453">
    <property type="entry name" value="MoaB/Mog_dom"/>
</dbReference>
<evidence type="ECO:0000259" key="1">
    <source>
        <dbReference type="SMART" id="SM00852"/>
    </source>
</evidence>
<dbReference type="Pfam" id="PF00994">
    <property type="entry name" value="MoCF_biosynth"/>
    <property type="match status" value="1"/>
</dbReference>
<comment type="caution">
    <text evidence="2">The sequence shown here is derived from an EMBL/GenBank/DDBJ whole genome shotgun (WGS) entry which is preliminary data.</text>
</comment>
<evidence type="ECO:0000313" key="2">
    <source>
        <dbReference type="EMBL" id="GAG87458.1"/>
    </source>
</evidence>
<feature type="non-terminal residue" evidence="2">
    <location>
        <position position="1"/>
    </location>
</feature>
<sequence length="235" mass="26295">AEIIPVGTEILLGNIIDINSSFLANQLPLLGIDLYFISTVGDNQERLVDTLKQAWKRADLIITTGGLGPTQDDITREAIGELVGEELKVDEKLWQELQGLLSRYPGEIPQSNIKQATIIPSAQIIPNRMGTAPGWWVEKDDHIIIALPGPPDEMKLMWQEDMLPKLEQRVTGEVILSRIIKTFQLAEAKVDELVAHVSKLSIRQVRNLTSWNPSRKSFIAFSVSKSSQEKMSMLM</sequence>
<dbReference type="SMART" id="SM00852">
    <property type="entry name" value="MoCF_biosynth"/>
    <property type="match status" value="1"/>
</dbReference>